<feature type="repeat" description="ANK" evidence="3">
    <location>
        <begin position="109"/>
        <end position="141"/>
    </location>
</feature>
<dbReference type="STRING" id="436907.A7TEV8"/>
<dbReference type="eggNOG" id="KOG4412">
    <property type="taxonomic scope" value="Eukaryota"/>
</dbReference>
<feature type="repeat" description="ANK" evidence="3">
    <location>
        <begin position="142"/>
        <end position="174"/>
    </location>
</feature>
<keyword evidence="5" id="KW-1185">Reference proteome</keyword>
<dbReference type="SMART" id="SM00248">
    <property type="entry name" value="ANK"/>
    <property type="match status" value="5"/>
</dbReference>
<dbReference type="PROSITE" id="PS50297">
    <property type="entry name" value="ANK_REP_REGION"/>
    <property type="match status" value="3"/>
</dbReference>
<gene>
    <name evidence="4" type="ORF">Kpol_1050p62</name>
</gene>
<dbReference type="PROSITE" id="PS50088">
    <property type="entry name" value="ANK_REPEAT"/>
    <property type="match status" value="5"/>
</dbReference>
<dbReference type="Pfam" id="PF12796">
    <property type="entry name" value="Ank_2"/>
    <property type="match status" value="2"/>
</dbReference>
<dbReference type="GeneID" id="5547537"/>
<dbReference type="Proteomes" id="UP000000267">
    <property type="component" value="Unassembled WGS sequence"/>
</dbReference>
<feature type="repeat" description="ANK" evidence="3">
    <location>
        <begin position="38"/>
        <end position="70"/>
    </location>
</feature>
<evidence type="ECO:0000313" key="5">
    <source>
        <dbReference type="Proteomes" id="UP000000267"/>
    </source>
</evidence>
<dbReference type="PANTHER" id="PTHR24171">
    <property type="entry name" value="ANKYRIN REPEAT DOMAIN-CONTAINING PROTEIN 39-RELATED"/>
    <property type="match status" value="1"/>
</dbReference>
<dbReference type="GO" id="GO:1904855">
    <property type="term" value="F:proteasome regulatory particle binding"/>
    <property type="evidence" value="ECO:0007669"/>
    <property type="project" value="EnsemblFungi"/>
</dbReference>
<dbReference type="PRINTS" id="PR01415">
    <property type="entry name" value="ANKYRIN"/>
</dbReference>
<sequence>MDSDKVFQLQSACMDNDLKKVQEFLEQSPQDVTKVDLDGRTGLHWAVSFQYEPIVRLLLDNMKGIDIDQLSDNSGWTPFHIACSVGNLNIVKMLYERDVAPDLGLPTAQGVTALHLAVSKKHNDVVKFLLDNGASVRVKDKKLQLPLHRAVSVGSMALVELLCDKNSPVNAKDFQGWTPLHHALAEGHADIAVLLVNKYNADYQIEDPSGLKPVDVAANENVKTYFLANI</sequence>
<organism evidence="5">
    <name type="scientific">Vanderwaltozyma polyspora (strain ATCC 22028 / DSM 70294 / BCRC 21397 / CBS 2163 / NBRC 10782 / NRRL Y-8283 / UCD 57-17)</name>
    <name type="common">Kluyveromyces polysporus</name>
    <dbReference type="NCBI Taxonomy" id="436907"/>
    <lineage>
        <taxon>Eukaryota</taxon>
        <taxon>Fungi</taxon>
        <taxon>Dikarya</taxon>
        <taxon>Ascomycota</taxon>
        <taxon>Saccharomycotina</taxon>
        <taxon>Saccharomycetes</taxon>
        <taxon>Saccharomycetales</taxon>
        <taxon>Saccharomycetaceae</taxon>
        <taxon>Vanderwaltozyma</taxon>
    </lineage>
</organism>
<keyword evidence="1" id="KW-0677">Repeat</keyword>
<evidence type="ECO:0000256" key="3">
    <source>
        <dbReference type="PROSITE-ProRule" id="PRU00023"/>
    </source>
</evidence>
<dbReference type="HOGENOM" id="CLU_000134_18_2_1"/>
<dbReference type="InterPro" id="IPR002110">
    <property type="entry name" value="Ankyrin_rpt"/>
</dbReference>
<dbReference type="OMA" id="WAVAYNR"/>
<dbReference type="RefSeq" id="XP_001647062.1">
    <property type="nucleotide sequence ID" value="XM_001647012.1"/>
</dbReference>
<evidence type="ECO:0000256" key="2">
    <source>
        <dbReference type="ARBA" id="ARBA00023043"/>
    </source>
</evidence>
<dbReference type="InParanoid" id="A7TEV8"/>
<dbReference type="PhylomeDB" id="A7TEV8"/>
<dbReference type="Gene3D" id="1.25.40.20">
    <property type="entry name" value="Ankyrin repeat-containing domain"/>
    <property type="match status" value="1"/>
</dbReference>
<dbReference type="GO" id="GO:0005634">
    <property type="term" value="C:nucleus"/>
    <property type="evidence" value="ECO:0007669"/>
    <property type="project" value="EnsemblFungi"/>
</dbReference>
<dbReference type="InterPro" id="IPR036770">
    <property type="entry name" value="Ankyrin_rpt-contain_sf"/>
</dbReference>
<dbReference type="GO" id="GO:0070682">
    <property type="term" value="P:proteasome regulatory particle assembly"/>
    <property type="evidence" value="ECO:0007669"/>
    <property type="project" value="EnsemblFungi"/>
</dbReference>
<dbReference type="SUPFAM" id="SSF48403">
    <property type="entry name" value="Ankyrin repeat"/>
    <property type="match status" value="1"/>
</dbReference>
<dbReference type="GO" id="GO:0005829">
    <property type="term" value="C:cytosol"/>
    <property type="evidence" value="ECO:0007669"/>
    <property type="project" value="EnsemblFungi"/>
</dbReference>
<reference evidence="4 5" key="1">
    <citation type="journal article" date="2007" name="Proc. Natl. Acad. Sci. U.S.A.">
        <title>Independent sorting-out of thousands of duplicated gene pairs in two yeast species descended from a whole-genome duplication.</title>
        <authorList>
            <person name="Scannell D.R."/>
            <person name="Frank A.C."/>
            <person name="Conant G.C."/>
            <person name="Byrne K.P."/>
            <person name="Woolfit M."/>
            <person name="Wolfe K.H."/>
        </authorList>
    </citation>
    <scope>NUCLEOTIDE SEQUENCE [LARGE SCALE GENOMIC DNA]</scope>
    <source>
        <strain evidence="5">ATCC 22028 / DSM 70294 / BCRC 21397 / CBS 2163 / NBRC 10782 / NRRL Y-8283 / UCD 57-17</strain>
    </source>
</reference>
<dbReference type="OrthoDB" id="539213at2759"/>
<keyword evidence="2 3" id="KW-0040">ANK repeat</keyword>
<feature type="repeat" description="ANK" evidence="3">
    <location>
        <begin position="175"/>
        <end position="208"/>
    </location>
</feature>
<dbReference type="FunCoup" id="A7TEV8">
    <property type="interactions" value="196"/>
</dbReference>
<accession>A7TEV8</accession>
<dbReference type="AlphaFoldDB" id="A7TEV8"/>
<evidence type="ECO:0000313" key="4">
    <source>
        <dbReference type="EMBL" id="EDO19204.1"/>
    </source>
</evidence>
<protein>
    <submittedName>
        <fullName evidence="4">Uncharacterized protein</fullName>
    </submittedName>
</protein>
<dbReference type="GO" id="GO:0044183">
    <property type="term" value="F:protein folding chaperone"/>
    <property type="evidence" value="ECO:0007669"/>
    <property type="project" value="EnsemblFungi"/>
</dbReference>
<proteinExistence type="predicted"/>
<dbReference type="EMBL" id="DS480381">
    <property type="protein sequence ID" value="EDO19204.1"/>
    <property type="molecule type" value="Genomic_DNA"/>
</dbReference>
<evidence type="ECO:0000256" key="1">
    <source>
        <dbReference type="ARBA" id="ARBA00022737"/>
    </source>
</evidence>
<feature type="repeat" description="ANK" evidence="3">
    <location>
        <begin position="74"/>
        <end position="97"/>
    </location>
</feature>
<dbReference type="KEGG" id="vpo:Kpol_1050p62"/>
<name>A7TEV8_VANPO</name>